<protein>
    <recommendedName>
        <fullName evidence="8">Guanine nucleotide-binding protein-like 3 N-terminal domain-containing protein</fullName>
    </recommendedName>
</protein>
<evidence type="ECO:0000256" key="3">
    <source>
        <dbReference type="SAM" id="MobiDB-lite"/>
    </source>
</evidence>
<evidence type="ECO:0000313" key="6">
    <source>
        <dbReference type="EMBL" id="RSH79563.1"/>
    </source>
</evidence>
<evidence type="ECO:0000256" key="1">
    <source>
        <dbReference type="ARBA" id="ARBA00004123"/>
    </source>
</evidence>
<feature type="compositionally biased region" description="Low complexity" evidence="3">
    <location>
        <begin position="105"/>
        <end position="121"/>
    </location>
</feature>
<organism evidence="6 7">
    <name type="scientific">Saitozyma podzolica</name>
    <dbReference type="NCBI Taxonomy" id="1890683"/>
    <lineage>
        <taxon>Eukaryota</taxon>
        <taxon>Fungi</taxon>
        <taxon>Dikarya</taxon>
        <taxon>Basidiomycota</taxon>
        <taxon>Agaricomycotina</taxon>
        <taxon>Tremellomycetes</taxon>
        <taxon>Tremellales</taxon>
        <taxon>Trimorphomycetaceae</taxon>
        <taxon>Saitozyma</taxon>
    </lineage>
</organism>
<dbReference type="Pfam" id="PF08635">
    <property type="entry name" value="ox_reductase_C"/>
    <property type="match status" value="1"/>
</dbReference>
<feature type="compositionally biased region" description="Basic and acidic residues" evidence="3">
    <location>
        <begin position="13"/>
        <end position="28"/>
    </location>
</feature>
<dbReference type="GO" id="GO:0000166">
    <property type="term" value="F:nucleotide binding"/>
    <property type="evidence" value="ECO:0007669"/>
    <property type="project" value="InterPro"/>
</dbReference>
<feature type="compositionally biased region" description="Basic and acidic residues" evidence="3">
    <location>
        <begin position="833"/>
        <end position="854"/>
    </location>
</feature>
<dbReference type="Pfam" id="PF08701">
    <property type="entry name" value="GN3L_Grn1"/>
    <property type="match status" value="1"/>
</dbReference>
<feature type="region of interest" description="Disordered" evidence="3">
    <location>
        <begin position="567"/>
        <end position="599"/>
    </location>
</feature>
<comment type="caution">
    <text evidence="6">The sequence shown here is derived from an EMBL/GenBank/DDBJ whole genome shotgun (WGS) entry which is preliminary data.</text>
</comment>
<keyword evidence="7" id="KW-1185">Reference proteome</keyword>
<dbReference type="EMBL" id="RSCD01000042">
    <property type="protein sequence ID" value="RSH79563.1"/>
    <property type="molecule type" value="Genomic_DNA"/>
</dbReference>
<feature type="domain" description="Guanine nucleotide-binding protein-like 3 N-terminal" evidence="5">
    <location>
        <begin position="14"/>
        <end position="87"/>
    </location>
</feature>
<feature type="compositionally biased region" description="Low complexity" evidence="3">
    <location>
        <begin position="567"/>
        <end position="590"/>
    </location>
</feature>
<feature type="compositionally biased region" description="Basic and acidic residues" evidence="3">
    <location>
        <begin position="57"/>
        <end position="84"/>
    </location>
</feature>
<dbReference type="Gene3D" id="3.30.360.10">
    <property type="entry name" value="Dihydrodipicolinate Reductase, domain 2"/>
    <property type="match status" value="1"/>
</dbReference>
<keyword evidence="2" id="KW-0539">Nucleus</keyword>
<dbReference type="InterPro" id="IPR027417">
    <property type="entry name" value="P-loop_NTPase"/>
</dbReference>
<dbReference type="GO" id="GO:0005634">
    <property type="term" value="C:nucleus"/>
    <property type="evidence" value="ECO:0007669"/>
    <property type="project" value="UniProtKB-SubCell"/>
</dbReference>
<evidence type="ECO:0000256" key="2">
    <source>
        <dbReference type="ARBA" id="ARBA00023242"/>
    </source>
</evidence>
<feature type="region of interest" description="Disordered" evidence="3">
    <location>
        <begin position="1"/>
        <end position="131"/>
    </location>
</feature>
<dbReference type="Proteomes" id="UP000279259">
    <property type="component" value="Unassembled WGS sequence"/>
</dbReference>
<dbReference type="OrthoDB" id="10266128at2759"/>
<feature type="compositionally biased region" description="Acidic residues" evidence="3">
    <location>
        <begin position="465"/>
        <end position="483"/>
    </location>
</feature>
<comment type="subcellular location">
    <subcellularLocation>
        <location evidence="1">Nucleus</location>
    </subcellularLocation>
</comment>
<evidence type="ECO:0008006" key="8">
    <source>
        <dbReference type="Google" id="ProtNLM"/>
    </source>
</evidence>
<dbReference type="PANTHER" id="PTHR43249">
    <property type="entry name" value="UDP-N-ACETYL-2-AMINO-2-DEOXY-D-GLUCURONATE OXIDASE"/>
    <property type="match status" value="1"/>
</dbReference>
<proteinExistence type="predicted"/>
<feature type="region of interest" description="Disordered" evidence="3">
    <location>
        <begin position="832"/>
        <end position="862"/>
    </location>
</feature>
<feature type="compositionally biased region" description="Acidic residues" evidence="3">
    <location>
        <begin position="409"/>
        <end position="454"/>
    </location>
</feature>
<name>A0A427XL84_9TREE</name>
<feature type="region of interest" description="Disordered" evidence="3">
    <location>
        <begin position="362"/>
        <end position="541"/>
    </location>
</feature>
<sequence length="997" mass="108224">MPRIRKKTSNRQNTRDRAKITKKVAESRKKTKRDSKRDTTWKSKKKADPGIPNSFFLKDKVLAQQAAEKRRDEEAKIARREAAKGKQPATEEEDDAPGISSLPKSAVLSGVSSSAPAASARSDADSEPSEVPDLVDTALATLQDVLDRADVVMQVVDARDILGGRSGYVEGLVKEAGGNFALLVNRLVHLVPRESLQAWLPHLPAQTYLIESVVPTAGPSSSPRPPSWKERAHRRSQVLVGAEILQFERRARHRPDGSPLRGQDLCAQLVAPIPRLGVAGSTPTMANAKHPEPTTKVPVEDLMLCYNIPYFAEGDNDAFLTGLARANDGFVNTVTRLEAAARIVVRDWAHNTFPYYCTPPKAGGFDGNGWRGPTGPECRAGRDEGEEGDEGEGQRAGAVQIGRGGLARDEDDEEEDEDDEDGFPAGELGEEEDEDEDEDDEEVEIEGEELDLESGPEPSSGSSIADDDEDDEDEDEEDEEELPEPSSRKNKRKAPDSPVAPVSKRKRVSFGAKAQFQVPGKTNGKSPSKAHERAAKGASDVKGILKRSADVLVPKADKKAKVVKGVSKGKTSNGSGKSAAPAAAVVTAQTKKGKATRTSLSRRVMGTPMGQVGHQNDHAHAGVSARFVSSGSRSRTDDFPALLIGAGYAMFGTPEGPWNITKRLEQKLGARLTVPGIIEVSPPRAEAALARKRESAEARAYEGTVILPDVGEQGAIFVATPPLYRGGLSSPRNLEVELMRLFPNSAIFLEKPVATGTPYVLRYLKAVKEMKRIINENQLTVMATNARFVTAYELAIKTDWWNKDVQQVPSSSRELISSICRATLAETSTWTRSEADSDSRSAHALEAHERECSPRNDSTSLIPDAQRIPRATTASWKYESGAVGTLLHATALHGVDYAIELEVYADGYQLILADPFGTPALHIRKPGSDIIEVHPTPGDDPYFTEIDGFIDAIEGGPNASILAPYEDAARTYEMTWVIRNRSEEMTRLVLAKRGKTA</sequence>
<reference evidence="6 7" key="1">
    <citation type="submission" date="2018-11" db="EMBL/GenBank/DDBJ databases">
        <title>Genome sequence of Saitozyma podzolica DSM 27192.</title>
        <authorList>
            <person name="Aliyu H."/>
            <person name="Gorte O."/>
            <person name="Ochsenreither K."/>
        </authorList>
    </citation>
    <scope>NUCLEOTIDE SEQUENCE [LARGE SCALE GENOMIC DNA]</scope>
    <source>
        <strain evidence="6 7">DSM 27192</strain>
    </source>
</reference>
<feature type="domain" description="Oxidoreductase putative C-terminal" evidence="4">
    <location>
        <begin position="762"/>
        <end position="908"/>
    </location>
</feature>
<dbReference type="InterPro" id="IPR013944">
    <property type="entry name" value="OxRdtase_put_C"/>
</dbReference>
<dbReference type="InterPro" id="IPR014813">
    <property type="entry name" value="Gnl3_N_dom"/>
</dbReference>
<evidence type="ECO:0000313" key="7">
    <source>
        <dbReference type="Proteomes" id="UP000279259"/>
    </source>
</evidence>
<dbReference type="AlphaFoldDB" id="A0A427XL84"/>
<accession>A0A427XL84</accession>
<evidence type="ECO:0000259" key="4">
    <source>
        <dbReference type="Pfam" id="PF08635"/>
    </source>
</evidence>
<gene>
    <name evidence="6" type="ORF">EHS25_007965</name>
</gene>
<evidence type="ECO:0000259" key="5">
    <source>
        <dbReference type="Pfam" id="PF08701"/>
    </source>
</evidence>
<dbReference type="InterPro" id="IPR052515">
    <property type="entry name" value="Gfo/Idh/MocA_Oxidoreductase"/>
</dbReference>
<dbReference type="PANTHER" id="PTHR43249:SF1">
    <property type="entry name" value="D-GLUCOSIDE 3-DEHYDROGENASE"/>
    <property type="match status" value="1"/>
</dbReference>
<dbReference type="Gene3D" id="3.40.50.300">
    <property type="entry name" value="P-loop containing nucleotide triphosphate hydrolases"/>
    <property type="match status" value="1"/>
</dbReference>